<dbReference type="GO" id="GO:0005886">
    <property type="term" value="C:plasma membrane"/>
    <property type="evidence" value="ECO:0007669"/>
    <property type="project" value="TreeGrafter"/>
</dbReference>
<dbReference type="AlphaFoldDB" id="A0A418V431"/>
<accession>A0A418V431</accession>
<evidence type="ECO:0000313" key="5">
    <source>
        <dbReference type="Proteomes" id="UP000285523"/>
    </source>
</evidence>
<sequence>MNMPLQQTPGGNRSPSSMNDVPAPADFRVFLSLPSFWSPQYSCRSAWIEHAPFAFWLTNTVKPRRLVELGTHAGFSYFTFCQAVQASGIGTTCYAIDTWEGDEHAGMYDESVYAGVNAHNNQYYATFSRLVRSTFDDALPHFEDGSIDLLHVDGRHFYDDVKYDFESWIPKLSSRAVVLFHDTNVRERNFGVFKYWAELCERHPHFEFYHGHGLGVLGYGDELPEELRALFATCSQQGTAVAIRQAYSCLGGAARVQCETQLEHDKAAALEAAAQSDRERVEAELAVLRQESAERAALIATQAEQLAQVSQQLLQRQSEYNKLSQELAASWARIAELDRETANLKTTNRGLKVHVDWLESRNAALEGELQHRSQELAESARLTQAVYDSSSWKLTKPLRFARRRLRSGARSLAGRLGLTQHTASASSDTPATALPGLEQLSPSDIARIKARFDQDFYLSRNPDIAANGIDPFTHYMIFGWREGRDPTPNFCTNFYLQSAPDLQASDINPFVHWVMHGEAERRPAVPISSQSET</sequence>
<dbReference type="Gene3D" id="3.40.50.150">
    <property type="entry name" value="Vaccinia Virus protein VP39"/>
    <property type="match status" value="1"/>
</dbReference>
<keyword evidence="1" id="KW-0489">Methyltransferase</keyword>
<dbReference type="PANTHER" id="PTHR40048">
    <property type="entry name" value="RHAMNOSYL O-METHYLTRANSFERASE"/>
    <property type="match status" value="1"/>
</dbReference>
<feature type="coiled-coil region" evidence="3">
    <location>
        <begin position="271"/>
        <end position="326"/>
    </location>
</feature>
<comment type="caution">
    <text evidence="4">The sequence shown here is derived from an EMBL/GenBank/DDBJ whole genome shotgun (WGS) entry which is preliminary data.</text>
</comment>
<dbReference type="GO" id="GO:0071770">
    <property type="term" value="P:DIM/DIP cell wall layer assembly"/>
    <property type="evidence" value="ECO:0007669"/>
    <property type="project" value="TreeGrafter"/>
</dbReference>
<dbReference type="SUPFAM" id="SSF53335">
    <property type="entry name" value="S-adenosyl-L-methionine-dependent methyltransferases"/>
    <property type="match status" value="1"/>
</dbReference>
<evidence type="ECO:0000313" key="4">
    <source>
        <dbReference type="EMBL" id="RJF70795.1"/>
    </source>
</evidence>
<dbReference type="PANTHER" id="PTHR40048:SF1">
    <property type="entry name" value="RHAMNOSYL O-METHYLTRANSFERASE"/>
    <property type="match status" value="1"/>
</dbReference>
<evidence type="ECO:0000256" key="1">
    <source>
        <dbReference type="ARBA" id="ARBA00022603"/>
    </source>
</evidence>
<dbReference type="Proteomes" id="UP000285523">
    <property type="component" value="Unassembled WGS sequence"/>
</dbReference>
<reference evidence="4 5" key="1">
    <citation type="submission" date="2018-09" db="EMBL/GenBank/DDBJ databases">
        <title>Draft genome sequence of Rhodopseudomonas palustris 2.1.18.</title>
        <authorList>
            <person name="Robertson S.L."/>
            <person name="Meyer T.E."/>
            <person name="Kyndt J.A."/>
        </authorList>
    </citation>
    <scope>NUCLEOTIDE SEQUENCE [LARGE SCALE GENOMIC DNA]</scope>
    <source>
        <strain evidence="4 5">2.1.18</strain>
    </source>
</reference>
<evidence type="ECO:0000256" key="2">
    <source>
        <dbReference type="ARBA" id="ARBA00022679"/>
    </source>
</evidence>
<name>A0A418V431_RHOPL</name>
<protein>
    <submittedName>
        <fullName evidence="4">Uncharacterized protein</fullName>
    </submittedName>
</protein>
<organism evidence="4 5">
    <name type="scientific">Rhodopseudomonas palustris</name>
    <dbReference type="NCBI Taxonomy" id="1076"/>
    <lineage>
        <taxon>Bacteria</taxon>
        <taxon>Pseudomonadati</taxon>
        <taxon>Pseudomonadota</taxon>
        <taxon>Alphaproteobacteria</taxon>
        <taxon>Hyphomicrobiales</taxon>
        <taxon>Nitrobacteraceae</taxon>
        <taxon>Rhodopseudomonas</taxon>
    </lineage>
</organism>
<dbReference type="Pfam" id="PF13578">
    <property type="entry name" value="Methyltransf_24"/>
    <property type="match status" value="1"/>
</dbReference>
<dbReference type="InterPro" id="IPR029063">
    <property type="entry name" value="SAM-dependent_MTases_sf"/>
</dbReference>
<dbReference type="GO" id="GO:0008168">
    <property type="term" value="F:methyltransferase activity"/>
    <property type="evidence" value="ECO:0007669"/>
    <property type="project" value="UniProtKB-KW"/>
</dbReference>
<proteinExistence type="predicted"/>
<dbReference type="EMBL" id="QYYD01000015">
    <property type="protein sequence ID" value="RJF70795.1"/>
    <property type="molecule type" value="Genomic_DNA"/>
</dbReference>
<evidence type="ECO:0000256" key="3">
    <source>
        <dbReference type="SAM" id="Coils"/>
    </source>
</evidence>
<dbReference type="GO" id="GO:0032259">
    <property type="term" value="P:methylation"/>
    <property type="evidence" value="ECO:0007669"/>
    <property type="project" value="UniProtKB-KW"/>
</dbReference>
<gene>
    <name evidence="4" type="ORF">D4Q52_15880</name>
</gene>
<keyword evidence="3" id="KW-0175">Coiled coil</keyword>
<keyword evidence="2" id="KW-0808">Transferase</keyword>
<dbReference type="OrthoDB" id="9816424at2"/>